<accession>G5A8A0</accession>
<proteinExistence type="predicted"/>
<dbReference type="AlphaFoldDB" id="G5A8A0"/>
<evidence type="ECO:0000313" key="1">
    <source>
        <dbReference type="EMBL" id="EGZ08126.1"/>
    </source>
</evidence>
<gene>
    <name evidence="1" type="ORF">PHYSODRAFT_526122</name>
</gene>
<reference evidence="1 2" key="1">
    <citation type="journal article" date="2006" name="Science">
        <title>Phytophthora genome sequences uncover evolutionary origins and mechanisms of pathogenesis.</title>
        <authorList>
            <person name="Tyler B.M."/>
            <person name="Tripathy S."/>
            <person name="Zhang X."/>
            <person name="Dehal P."/>
            <person name="Jiang R.H."/>
            <person name="Aerts A."/>
            <person name="Arredondo F.D."/>
            <person name="Baxter L."/>
            <person name="Bensasson D."/>
            <person name="Beynon J.L."/>
            <person name="Chapman J."/>
            <person name="Damasceno C.M."/>
            <person name="Dorrance A.E."/>
            <person name="Dou D."/>
            <person name="Dickerman A.W."/>
            <person name="Dubchak I.L."/>
            <person name="Garbelotto M."/>
            <person name="Gijzen M."/>
            <person name="Gordon S.G."/>
            <person name="Govers F."/>
            <person name="Grunwald N.J."/>
            <person name="Huang W."/>
            <person name="Ivors K.L."/>
            <person name="Jones R.W."/>
            <person name="Kamoun S."/>
            <person name="Krampis K."/>
            <person name="Lamour K.H."/>
            <person name="Lee M.K."/>
            <person name="McDonald W.H."/>
            <person name="Medina M."/>
            <person name="Meijer H.J."/>
            <person name="Nordberg E.K."/>
            <person name="Maclean D.J."/>
            <person name="Ospina-Giraldo M.D."/>
            <person name="Morris P.F."/>
            <person name="Phuntumart V."/>
            <person name="Putnam N.H."/>
            <person name="Rash S."/>
            <person name="Rose J.K."/>
            <person name="Sakihama Y."/>
            <person name="Salamov A.A."/>
            <person name="Savidor A."/>
            <person name="Scheuring C.F."/>
            <person name="Smith B.M."/>
            <person name="Sobral B.W."/>
            <person name="Terry A."/>
            <person name="Torto-Alalibo T.A."/>
            <person name="Win J."/>
            <person name="Xu Z."/>
            <person name="Zhang H."/>
            <person name="Grigoriev I.V."/>
            <person name="Rokhsar D.S."/>
            <person name="Boore J.L."/>
        </authorList>
    </citation>
    <scope>NUCLEOTIDE SEQUENCE [LARGE SCALE GENOMIC DNA]</scope>
    <source>
        <strain evidence="1 2">P6497</strain>
    </source>
</reference>
<organism evidence="1 2">
    <name type="scientific">Phytophthora sojae (strain P6497)</name>
    <name type="common">Soybean stem and root rot agent</name>
    <name type="synonym">Phytophthora megasperma f. sp. glycines</name>
    <dbReference type="NCBI Taxonomy" id="1094619"/>
    <lineage>
        <taxon>Eukaryota</taxon>
        <taxon>Sar</taxon>
        <taxon>Stramenopiles</taxon>
        <taxon>Oomycota</taxon>
        <taxon>Peronosporomycetes</taxon>
        <taxon>Peronosporales</taxon>
        <taxon>Peronosporaceae</taxon>
        <taxon>Phytophthora</taxon>
    </lineage>
</organism>
<dbReference type="InterPro" id="IPR052055">
    <property type="entry name" value="Hepadnavirus_pol/RT"/>
</dbReference>
<dbReference type="EMBL" id="JH159161">
    <property type="protein sequence ID" value="EGZ08126.1"/>
    <property type="molecule type" value="Genomic_DNA"/>
</dbReference>
<feature type="non-terminal residue" evidence="1">
    <location>
        <position position="446"/>
    </location>
</feature>
<dbReference type="KEGG" id="psoj:PHYSODRAFT_526122"/>
<name>G5A8A0_PHYSP</name>
<dbReference type="PANTHER" id="PTHR33050">
    <property type="entry name" value="REVERSE TRANSCRIPTASE DOMAIN-CONTAINING PROTEIN"/>
    <property type="match status" value="1"/>
</dbReference>
<dbReference type="InterPro" id="IPR043502">
    <property type="entry name" value="DNA/RNA_pol_sf"/>
</dbReference>
<dbReference type="OMA" id="CHTSATF"/>
<dbReference type="PANTHER" id="PTHR33050:SF7">
    <property type="entry name" value="RIBONUCLEASE H"/>
    <property type="match status" value="1"/>
</dbReference>
<evidence type="ECO:0008006" key="3">
    <source>
        <dbReference type="Google" id="ProtNLM"/>
    </source>
</evidence>
<keyword evidence="2" id="KW-1185">Reference proteome</keyword>
<protein>
    <recommendedName>
        <fullName evidence="3">Reverse transcriptase domain-containing protein</fullName>
    </recommendedName>
</protein>
<dbReference type="GeneID" id="20660965"/>
<sequence>MAIFHHGEFAITTAIVQQVRETLELSLQNEEQKRRDQLNSLFREAGIQLPCCATRRTSHVGVSPAEIDRELQRAVSELTRREHLSLVQLVRIWRNETAEDSRPHKALNVEWSAVLSRGYRHREVLLDTVRHGVRHRFRKCLDDFFSEVPENHKSARDAVNALRRSIRDGQDAGTYLVVDTDVSQRWPTVKFSPFGCVPKAGLDPRFEARLIHDLSHPKGRSTNAASDRSQLPTILYVHVRAIARRIEYLRKRYPNRRIMMLKGDVKSAFRQIMLAAEIVRGFGGKIPEDIAAVIDTALPFGWTGSPGHYGVFGGAISHRLGLESPGSLDPRSSDKETFFAYVWVDDHICVEPDIDNRLELCEAALRLAMMAFLGPRSINDSKFSRLEQQLTALGLEWNTQEGTVSMPEAKIEKALGSIRAILESNAASKHQLNKLLGSLRHVCSCI</sequence>
<dbReference type="RefSeq" id="XP_009536298.1">
    <property type="nucleotide sequence ID" value="XM_009538003.1"/>
</dbReference>
<dbReference type="Proteomes" id="UP000002640">
    <property type="component" value="Unassembled WGS sequence"/>
</dbReference>
<dbReference type="SUPFAM" id="SSF56672">
    <property type="entry name" value="DNA/RNA polymerases"/>
    <property type="match status" value="1"/>
</dbReference>
<evidence type="ECO:0000313" key="2">
    <source>
        <dbReference type="Proteomes" id="UP000002640"/>
    </source>
</evidence>
<dbReference type="InParanoid" id="G5A8A0"/>